<evidence type="ECO:0000313" key="1">
    <source>
        <dbReference type="EMBL" id="AAK80843.1"/>
    </source>
</evidence>
<dbReference type="GeneID" id="44999389"/>
<dbReference type="GO" id="GO:0009116">
    <property type="term" value="P:nucleoside metabolic process"/>
    <property type="evidence" value="ECO:0007669"/>
    <property type="project" value="InterPro"/>
</dbReference>
<name>Q97F52_CLOAB</name>
<dbReference type="GO" id="GO:1904047">
    <property type="term" value="F:S-adenosyl-L-methionine binding"/>
    <property type="evidence" value="ECO:0007669"/>
    <property type="project" value="TreeGrafter"/>
</dbReference>
<dbReference type="KEGG" id="cac:CA_C2901"/>
<gene>
    <name evidence="1" type="ordered locus">CA_C2901</name>
</gene>
<sequence>MIYFLCSFYGEAEGIISYYKLRKEAVHSSFQIFSSEEIKLIISGTGKINAACAVGYIGSLKSKLSKDLFVNVGICGSRSRTVGECVFINKIKDVDTNKEFYPDILLKHDFEEGNLQTFSIPVTTGQVDDVCDMEGSAFFQSASKFFQKHEIALIKIVSDNANNVNVSGELVRNLIKKSMEKINSYIENYKRIFHEKNFLSDVCTGNIEKIVSRLRLTESQSIQLKKAAVAYKIRNGKEFDFEGFLSLEVKIKNDGRKYFSNLIGSMWK</sequence>
<dbReference type="InterPro" id="IPR049539">
    <property type="entry name" value="SPL"/>
</dbReference>
<dbReference type="SMR" id="Q97F52"/>
<dbReference type="GO" id="GO:0051539">
    <property type="term" value="F:4 iron, 4 sulfur cluster binding"/>
    <property type="evidence" value="ECO:0007669"/>
    <property type="project" value="TreeGrafter"/>
</dbReference>
<dbReference type="AlphaFoldDB" id="Q97F52"/>
<dbReference type="HOGENOM" id="CLU_082375_0_0_9"/>
<dbReference type="PIR" id="H97256">
    <property type="entry name" value="H97256"/>
</dbReference>
<dbReference type="InterPro" id="IPR035994">
    <property type="entry name" value="Nucleoside_phosphorylase_sf"/>
</dbReference>
<evidence type="ECO:0000313" key="2">
    <source>
        <dbReference type="Proteomes" id="UP000000814"/>
    </source>
</evidence>
<dbReference type="eggNOG" id="COG0775">
    <property type="taxonomic scope" value="Bacteria"/>
</dbReference>
<dbReference type="SUPFAM" id="SSF53167">
    <property type="entry name" value="Purine and uridine phosphorylases"/>
    <property type="match status" value="1"/>
</dbReference>
<keyword evidence="2" id="KW-1185">Reference proteome</keyword>
<dbReference type="DNASU" id="1119084"/>
<dbReference type="PATRIC" id="fig|272562.8.peg.3086"/>
<protein>
    <submittedName>
        <fullName evidence="1">Predicted membrane protein</fullName>
    </submittedName>
</protein>
<dbReference type="EMBL" id="AE001437">
    <property type="protein sequence ID" value="AAK80843.1"/>
    <property type="molecule type" value="Genomic_DNA"/>
</dbReference>
<dbReference type="GO" id="GO:0003913">
    <property type="term" value="F:DNA photolyase activity"/>
    <property type="evidence" value="ECO:0007669"/>
    <property type="project" value="TreeGrafter"/>
</dbReference>
<dbReference type="OrthoDB" id="21362at2"/>
<accession>Q97F52</accession>
<dbReference type="PANTHER" id="PTHR37822">
    <property type="entry name" value="SPORE PHOTOPRODUCT LYASE-RELATED"/>
    <property type="match status" value="1"/>
</dbReference>
<dbReference type="Gene3D" id="3.40.50.1580">
    <property type="entry name" value="Nucleoside phosphorylase domain"/>
    <property type="match status" value="1"/>
</dbReference>
<proteinExistence type="predicted"/>
<dbReference type="GO" id="GO:0042601">
    <property type="term" value="C:endospore-forming forespore"/>
    <property type="evidence" value="ECO:0007669"/>
    <property type="project" value="TreeGrafter"/>
</dbReference>
<organism evidence="1 2">
    <name type="scientific">Clostridium acetobutylicum (strain ATCC 824 / DSM 792 / JCM 1419 / IAM 19013 / LMG 5710 / NBRC 13948 / NRRL B-527 / VKM B-1787 / 2291 / W)</name>
    <dbReference type="NCBI Taxonomy" id="272562"/>
    <lineage>
        <taxon>Bacteria</taxon>
        <taxon>Bacillati</taxon>
        <taxon>Bacillota</taxon>
        <taxon>Clostridia</taxon>
        <taxon>Eubacteriales</taxon>
        <taxon>Clostridiaceae</taxon>
        <taxon>Clostridium</taxon>
    </lineage>
</organism>
<reference evidence="1 2" key="1">
    <citation type="journal article" date="2001" name="J. Bacteriol.">
        <title>Genome sequence and comparative analysis of the solvent-producing bacterium Clostridium acetobutylicum.</title>
        <authorList>
            <person name="Nolling J."/>
            <person name="Breton G."/>
            <person name="Omelchenko M.V."/>
            <person name="Makarova K.S."/>
            <person name="Zeng Q."/>
            <person name="Gibson R."/>
            <person name="Lee H.M."/>
            <person name="Dubois J."/>
            <person name="Qiu D."/>
            <person name="Hitti J."/>
            <person name="Wolf Y.I."/>
            <person name="Tatusov R.L."/>
            <person name="Sabathe F."/>
            <person name="Doucette-Stamm L."/>
            <person name="Soucaille P."/>
            <person name="Daly M.J."/>
            <person name="Bennett G.N."/>
            <person name="Koonin E.V."/>
            <person name="Smith D.R."/>
        </authorList>
    </citation>
    <scope>NUCLEOTIDE SEQUENCE [LARGE SCALE GENOMIC DNA]</scope>
    <source>
        <strain evidence="2">ATCC 824 / DSM 792 / JCM 1419 / LMG 5710 / VKM B-1787</strain>
    </source>
</reference>
<dbReference type="Proteomes" id="UP000000814">
    <property type="component" value="Chromosome"/>
</dbReference>
<dbReference type="RefSeq" id="WP_010966184.1">
    <property type="nucleotide sequence ID" value="NC_003030.1"/>
</dbReference>
<dbReference type="PANTHER" id="PTHR37822:SF2">
    <property type="entry name" value="SPORE PHOTOPRODUCT LYASE"/>
    <property type="match status" value="1"/>
</dbReference>
<dbReference type="STRING" id="272562.CA_C2901"/>